<dbReference type="CDD" id="cd00085">
    <property type="entry name" value="HNHc"/>
    <property type="match status" value="1"/>
</dbReference>
<dbReference type="RefSeq" id="WP_203844955.1">
    <property type="nucleotide sequence ID" value="NZ_BAAAVW010000002.1"/>
</dbReference>
<name>A0A919U650_9ACTN</name>
<dbReference type="InterPro" id="IPR018929">
    <property type="entry name" value="DUF2510"/>
</dbReference>
<evidence type="ECO:0000313" key="4">
    <source>
        <dbReference type="Proteomes" id="UP000660611"/>
    </source>
</evidence>
<evidence type="ECO:0000259" key="2">
    <source>
        <dbReference type="SMART" id="SM00507"/>
    </source>
</evidence>
<comment type="caution">
    <text evidence="3">The sequence shown here is derived from an EMBL/GenBank/DDBJ whole genome shotgun (WGS) entry which is preliminary data.</text>
</comment>
<accession>A0A919U650</accession>
<dbReference type="Pfam" id="PF01844">
    <property type="entry name" value="HNH"/>
    <property type="match status" value="1"/>
</dbReference>
<reference evidence="3" key="1">
    <citation type="submission" date="2021-01" db="EMBL/GenBank/DDBJ databases">
        <title>Whole genome shotgun sequence of Dactylosporangium siamense NBRC 106093.</title>
        <authorList>
            <person name="Komaki H."/>
            <person name="Tamura T."/>
        </authorList>
    </citation>
    <scope>NUCLEOTIDE SEQUENCE</scope>
    <source>
        <strain evidence="3">NBRC 106093</strain>
    </source>
</reference>
<dbReference type="Pfam" id="PF10708">
    <property type="entry name" value="DUF2510"/>
    <property type="match status" value="1"/>
</dbReference>
<dbReference type="Gene3D" id="2.60.60.30">
    <property type="entry name" value="sav2460 like domains"/>
    <property type="match status" value="1"/>
</dbReference>
<dbReference type="EMBL" id="BONQ01000019">
    <property type="protein sequence ID" value="GIG43077.1"/>
    <property type="molecule type" value="Genomic_DNA"/>
</dbReference>
<protein>
    <submittedName>
        <fullName evidence="3">TerF-like protein</fullName>
    </submittedName>
</protein>
<dbReference type="InterPro" id="IPR003325">
    <property type="entry name" value="TerD"/>
</dbReference>
<dbReference type="InterPro" id="IPR003615">
    <property type="entry name" value="HNH_nuc"/>
</dbReference>
<dbReference type="GO" id="GO:0003676">
    <property type="term" value="F:nucleic acid binding"/>
    <property type="evidence" value="ECO:0007669"/>
    <property type="project" value="InterPro"/>
</dbReference>
<dbReference type="PANTHER" id="PTHR32097:SF4">
    <property type="entry name" value="GENERAL STRESS PROTEIN 16U"/>
    <property type="match status" value="1"/>
</dbReference>
<keyword evidence="4" id="KW-1185">Reference proteome</keyword>
<dbReference type="AlphaFoldDB" id="A0A919U650"/>
<dbReference type="Gene3D" id="1.10.30.50">
    <property type="match status" value="1"/>
</dbReference>
<gene>
    <name evidence="3" type="ORF">Dsi01nite_011180</name>
</gene>
<dbReference type="CDD" id="cd06974">
    <property type="entry name" value="TerD_like"/>
    <property type="match status" value="1"/>
</dbReference>
<proteinExistence type="inferred from homology"/>
<evidence type="ECO:0000256" key="1">
    <source>
        <dbReference type="ARBA" id="ARBA00008775"/>
    </source>
</evidence>
<feature type="domain" description="HNH nuclease" evidence="2">
    <location>
        <begin position="466"/>
        <end position="516"/>
    </location>
</feature>
<dbReference type="GO" id="GO:0008270">
    <property type="term" value="F:zinc ion binding"/>
    <property type="evidence" value="ECO:0007669"/>
    <property type="project" value="InterPro"/>
</dbReference>
<dbReference type="Proteomes" id="UP000660611">
    <property type="component" value="Unassembled WGS sequence"/>
</dbReference>
<evidence type="ECO:0000313" key="3">
    <source>
        <dbReference type="EMBL" id="GIG43077.1"/>
    </source>
</evidence>
<comment type="similarity">
    <text evidence="1">Belongs to the CAPAB/TerDEXZ family.</text>
</comment>
<sequence>MTTIALARGANTAIDEPAVRASIAWGAGSSVDPCALLLAADDKVRSDADFVFFNQPRDAAGTVELTEDGPRGASLEVQLHRLPAQVSRVVVAGSMDGGTFDAVPGLEVTVATRHGRILARFPIAGVERVTAMVFGEFYRRDGRWKFRAIGQGWDSGLSGLATNYGVTVDEEEREPGWYPVPTDPQHQRWWNGTEWGVRTIRLFHETATGCGRCGGTKTRAHADQPLSCVPCATEIANVLNVWSTKAARVLAAAGPQGPEWDALTNELRFHRVGEAAGRRALRPVALQHLEQMVAFAFADDLIEQHEVDEFEDAVRRIGITDTAIADMRRRLQRGLDLARIADGDVPTVTQTSLHLEASEILHLDLPAASIRFLANGPRPNPGRLIATNTKLRFLGDTGAGSEIAWGRVMEIRPENGRVVITATARGGNYKVDDAEHVAAVLTGVLRIAKRTANVPAQRDTRAIAPAIKSEVWRRDGGACVECRATEYLEFDHVIPWSRGGATSVGNLQLLCRKCNLAKGARI</sequence>
<dbReference type="PANTHER" id="PTHR32097">
    <property type="entry name" value="CAMP-BINDING PROTEIN 1-RELATED"/>
    <property type="match status" value="1"/>
</dbReference>
<dbReference type="Pfam" id="PF02342">
    <property type="entry name" value="TerD"/>
    <property type="match status" value="1"/>
</dbReference>
<dbReference type="InterPro" id="IPR051324">
    <property type="entry name" value="Stress/Tellurium_Resist"/>
</dbReference>
<organism evidence="3 4">
    <name type="scientific">Dactylosporangium siamense</name>
    <dbReference type="NCBI Taxonomy" id="685454"/>
    <lineage>
        <taxon>Bacteria</taxon>
        <taxon>Bacillati</taxon>
        <taxon>Actinomycetota</taxon>
        <taxon>Actinomycetes</taxon>
        <taxon>Micromonosporales</taxon>
        <taxon>Micromonosporaceae</taxon>
        <taxon>Dactylosporangium</taxon>
    </lineage>
</organism>
<dbReference type="SMART" id="SM00507">
    <property type="entry name" value="HNHc"/>
    <property type="match status" value="1"/>
</dbReference>
<dbReference type="GO" id="GO:0004519">
    <property type="term" value="F:endonuclease activity"/>
    <property type="evidence" value="ECO:0007669"/>
    <property type="project" value="InterPro"/>
</dbReference>
<dbReference type="InterPro" id="IPR002711">
    <property type="entry name" value="HNH"/>
</dbReference>